<keyword evidence="1" id="KW-0812">Transmembrane</keyword>
<feature type="transmembrane region" description="Helical" evidence="1">
    <location>
        <begin position="73"/>
        <end position="96"/>
    </location>
</feature>
<accession>A0A830CQY6</accession>
<keyword evidence="1" id="KW-1133">Transmembrane helix</keyword>
<proteinExistence type="predicted"/>
<keyword evidence="3" id="KW-1185">Reference proteome</keyword>
<keyword evidence="1" id="KW-0472">Membrane</keyword>
<dbReference type="PANTHER" id="PTHR48040:SF35">
    <property type="entry name" value="ABC TRANSPORTER G FAMILY MEMBER 39-LIKE"/>
    <property type="match status" value="1"/>
</dbReference>
<sequence length="104" mass="12560">MLECRFFYLFPFLHYYFLKRTPVWWRWYHWANPAAWTLYGLLASQFGDVRDVMDTKQSVQDFLASYFGFRHDMIGVVAVVVVGFAAFFVLLFASFIRTFNFQRR</sequence>
<name>A0A830CQY6_9LAMI</name>
<evidence type="ECO:0000313" key="3">
    <source>
        <dbReference type="Proteomes" id="UP000653305"/>
    </source>
</evidence>
<dbReference type="EMBL" id="BMAC01000456">
    <property type="protein sequence ID" value="GFP96781.1"/>
    <property type="molecule type" value="Genomic_DNA"/>
</dbReference>
<evidence type="ECO:0000256" key="1">
    <source>
        <dbReference type="SAM" id="Phobius"/>
    </source>
</evidence>
<comment type="caution">
    <text evidence="2">The sequence shown here is derived from an EMBL/GenBank/DDBJ whole genome shotgun (WGS) entry which is preliminary data.</text>
</comment>
<organism evidence="2 3">
    <name type="scientific">Phtheirospermum japonicum</name>
    <dbReference type="NCBI Taxonomy" id="374723"/>
    <lineage>
        <taxon>Eukaryota</taxon>
        <taxon>Viridiplantae</taxon>
        <taxon>Streptophyta</taxon>
        <taxon>Embryophyta</taxon>
        <taxon>Tracheophyta</taxon>
        <taxon>Spermatophyta</taxon>
        <taxon>Magnoliopsida</taxon>
        <taxon>eudicotyledons</taxon>
        <taxon>Gunneridae</taxon>
        <taxon>Pentapetalae</taxon>
        <taxon>asterids</taxon>
        <taxon>lamiids</taxon>
        <taxon>Lamiales</taxon>
        <taxon>Orobanchaceae</taxon>
        <taxon>Orobanchaceae incertae sedis</taxon>
        <taxon>Phtheirospermum</taxon>
    </lineage>
</organism>
<gene>
    <name evidence="2" type="ORF">PHJA_001822200</name>
</gene>
<evidence type="ECO:0000313" key="2">
    <source>
        <dbReference type="EMBL" id="GFP96781.1"/>
    </source>
</evidence>
<dbReference type="OrthoDB" id="910590at2759"/>
<reference evidence="2" key="1">
    <citation type="submission" date="2020-07" db="EMBL/GenBank/DDBJ databases">
        <title>Ethylene signaling mediates host invasion by parasitic plants.</title>
        <authorList>
            <person name="Yoshida S."/>
        </authorList>
    </citation>
    <scope>NUCLEOTIDE SEQUENCE</scope>
    <source>
        <strain evidence="2">Okayama</strain>
    </source>
</reference>
<dbReference type="PANTHER" id="PTHR48040">
    <property type="entry name" value="PLEIOTROPIC DRUG RESISTANCE PROTEIN 1-LIKE ISOFORM X1"/>
    <property type="match status" value="1"/>
</dbReference>
<protein>
    <submittedName>
        <fullName evidence="2">Putative pleiotropic drug resistance protein 7</fullName>
    </submittedName>
</protein>
<dbReference type="AlphaFoldDB" id="A0A830CQY6"/>
<dbReference type="Proteomes" id="UP000653305">
    <property type="component" value="Unassembled WGS sequence"/>
</dbReference>